<dbReference type="Pfam" id="PF13966">
    <property type="entry name" value="zf-RVT"/>
    <property type="match status" value="1"/>
</dbReference>
<sequence length="434" mass="49938">MGGRVVLNKTVLSSQPVYLFSLLKAPKTVINRMEGIQRRFIWSGNSDSAKAPLVSWERCKAPRSQGGLGITDLASFNEAMLSKWHWRYANESNRWWKTLISHKYPNTHSLWYPNRCNNGFANSAWANISKVHDQFWNSTCIDPGSGAWCSFWHDVWIPNTCLAANFPRVAAAASDPEARISDVRNGNVEGNHWDFHLNIMLRGGAERELCSLIDFLDRHATNRVSSGPSRPVWLPDPDNAFSVHSMYRTLVKNKFQGDPNFPAKSIWKHVIPSKICIFLWLTTLKRIQTLDNLKRKGWSIANRCALCEKEEESVDHLFIKCDYGKEVWYKCRMACPSIANTSEDIFSTVRDWKSSTPNNINEWINFCALHAITWQLWLERNRRIFQEASQNPTTVARKAFNLMIEWPTAMGKITKEEGQKWLHDQSTRAHLNAP</sequence>
<gene>
    <name evidence="2" type="ORF">LITE_LOCUS51374</name>
</gene>
<dbReference type="PANTHER" id="PTHR33116:SF78">
    <property type="entry name" value="OS12G0587133 PROTEIN"/>
    <property type="match status" value="1"/>
</dbReference>
<dbReference type="PANTHER" id="PTHR33116">
    <property type="entry name" value="REVERSE TRANSCRIPTASE ZINC-BINDING DOMAIN-CONTAINING PROTEIN-RELATED-RELATED"/>
    <property type="match status" value="1"/>
</dbReference>
<dbReference type="InterPro" id="IPR026960">
    <property type="entry name" value="RVT-Znf"/>
</dbReference>
<evidence type="ECO:0000313" key="2">
    <source>
        <dbReference type="EMBL" id="CAI0627726.1"/>
    </source>
</evidence>
<dbReference type="AlphaFoldDB" id="A0AAV0S3G6"/>
<evidence type="ECO:0000313" key="3">
    <source>
        <dbReference type="Proteomes" id="UP001154282"/>
    </source>
</evidence>
<protein>
    <recommendedName>
        <fullName evidence="1">Reverse transcriptase zinc-binding domain-containing protein</fullName>
    </recommendedName>
</protein>
<feature type="domain" description="Reverse transcriptase zinc-binding" evidence="1">
    <location>
        <begin position="241"/>
        <end position="328"/>
    </location>
</feature>
<accession>A0AAV0S3G6</accession>
<dbReference type="EMBL" id="CAMGYJ010000011">
    <property type="protein sequence ID" value="CAI0627726.1"/>
    <property type="molecule type" value="Genomic_DNA"/>
</dbReference>
<name>A0AAV0S3G6_9ROSI</name>
<keyword evidence="3" id="KW-1185">Reference proteome</keyword>
<reference evidence="2" key="1">
    <citation type="submission" date="2022-08" db="EMBL/GenBank/DDBJ databases">
        <authorList>
            <person name="Gutierrez-Valencia J."/>
        </authorList>
    </citation>
    <scope>NUCLEOTIDE SEQUENCE</scope>
</reference>
<organism evidence="2 3">
    <name type="scientific">Linum tenue</name>
    <dbReference type="NCBI Taxonomy" id="586396"/>
    <lineage>
        <taxon>Eukaryota</taxon>
        <taxon>Viridiplantae</taxon>
        <taxon>Streptophyta</taxon>
        <taxon>Embryophyta</taxon>
        <taxon>Tracheophyta</taxon>
        <taxon>Spermatophyta</taxon>
        <taxon>Magnoliopsida</taxon>
        <taxon>eudicotyledons</taxon>
        <taxon>Gunneridae</taxon>
        <taxon>Pentapetalae</taxon>
        <taxon>rosids</taxon>
        <taxon>fabids</taxon>
        <taxon>Malpighiales</taxon>
        <taxon>Linaceae</taxon>
        <taxon>Linum</taxon>
    </lineage>
</organism>
<proteinExistence type="predicted"/>
<evidence type="ECO:0000259" key="1">
    <source>
        <dbReference type="Pfam" id="PF13966"/>
    </source>
</evidence>
<comment type="caution">
    <text evidence="2">The sequence shown here is derived from an EMBL/GenBank/DDBJ whole genome shotgun (WGS) entry which is preliminary data.</text>
</comment>
<dbReference type="Proteomes" id="UP001154282">
    <property type="component" value="Unassembled WGS sequence"/>
</dbReference>